<dbReference type="EMBL" id="AAAGSE010000084">
    <property type="protein sequence ID" value="EAC0790407.1"/>
    <property type="molecule type" value="Genomic_DNA"/>
</dbReference>
<evidence type="ECO:0000313" key="3">
    <source>
        <dbReference type="EMBL" id="EAC0790407.1"/>
    </source>
</evidence>
<dbReference type="InterPro" id="IPR019468">
    <property type="entry name" value="AdenyloSucc_lyase_C"/>
</dbReference>
<protein>
    <submittedName>
        <fullName evidence="3">Adenylosuccinate lyase family protein</fullName>
    </submittedName>
</protein>
<dbReference type="Proteomes" id="UP000839631">
    <property type="component" value="Unassembled WGS sequence"/>
</dbReference>
<dbReference type="Gene3D" id="1.10.40.30">
    <property type="entry name" value="Fumarase/aspartase (C-terminal domain)"/>
    <property type="match status" value="1"/>
</dbReference>
<keyword evidence="1 3" id="KW-0456">Lyase</keyword>
<comment type="caution">
    <text evidence="3">The sequence shown here is derived from an EMBL/GenBank/DDBJ whole genome shotgun (WGS) entry which is preliminary data.</text>
</comment>
<evidence type="ECO:0000256" key="1">
    <source>
        <dbReference type="ARBA" id="ARBA00023239"/>
    </source>
</evidence>
<proteinExistence type="predicted"/>
<dbReference type="Gene3D" id="1.20.200.10">
    <property type="entry name" value="Fumarase/aspartase (Central domain)"/>
    <property type="match status" value="1"/>
</dbReference>
<name>A0A3Z6QTU5_SALEB</name>
<dbReference type="InterPro" id="IPR022761">
    <property type="entry name" value="Fumarate_lyase_N"/>
</dbReference>
<dbReference type="SMART" id="SM00998">
    <property type="entry name" value="ADSL_C"/>
    <property type="match status" value="1"/>
</dbReference>
<organism evidence="3">
    <name type="scientific">Salmonella enterica subsp. enterica serovar Java</name>
    <dbReference type="NCBI Taxonomy" id="224729"/>
    <lineage>
        <taxon>Bacteria</taxon>
        <taxon>Pseudomonadati</taxon>
        <taxon>Pseudomonadota</taxon>
        <taxon>Gammaproteobacteria</taxon>
        <taxon>Enterobacterales</taxon>
        <taxon>Enterobacteriaceae</taxon>
        <taxon>Salmonella</taxon>
    </lineage>
</organism>
<dbReference type="InterPro" id="IPR008948">
    <property type="entry name" value="L-Aspartase-like"/>
</dbReference>
<evidence type="ECO:0000313" key="4">
    <source>
        <dbReference type="EMBL" id="EBY8645352.1"/>
    </source>
</evidence>
<accession>A0A3Z6QTU5</accession>
<evidence type="ECO:0000259" key="2">
    <source>
        <dbReference type="SMART" id="SM00998"/>
    </source>
</evidence>
<sequence>MSKYNNCLTKNYHITNYYLFGDGFSDDKINKIFCENRRLQRWLDVEIALAQSQAELGIIPLTVAEDLEKTGKIECFDIEAIKLDIQKTGHSLVPLLNEWKKHIPIDSRDYIHFGATTQDIQDTSQSLELKEGASIIEDYLCILCDTLCKLIDKSHKVIMVGRTHGQPALPITLSLKLSVYLDQCIRALEALRYNGHNAAVSQLFGGVGTMASFNDNALDLINMFSKKLNLKVPDISWHVSRDRIVSFIFSLSLICGALSNIANEIIALSKDEIGELREGYSKFAIGSSTMPHKHNPENSERVILLYKLTKSCINLSFDSLCNEHERDYRSVRIEWVSLYEALTYTAKSLTLTNDILENLIINVNKIEYNLKNRDYILSEKLMFTLGELLGKNKAYDILFNIYNDCTRKSSLFIADELIKHPDINKILTLKELKEITNPSNYIGCSEILSKSIVEKARQFISNKEFSHEQ</sequence>
<dbReference type="PANTHER" id="PTHR43172:SF1">
    <property type="entry name" value="ADENYLOSUCCINATE LYASE"/>
    <property type="match status" value="1"/>
</dbReference>
<dbReference type="PANTHER" id="PTHR43172">
    <property type="entry name" value="ADENYLOSUCCINATE LYASE"/>
    <property type="match status" value="1"/>
</dbReference>
<dbReference type="SUPFAM" id="SSF48557">
    <property type="entry name" value="L-aspartase-like"/>
    <property type="match status" value="1"/>
</dbReference>
<dbReference type="PRINTS" id="PR00149">
    <property type="entry name" value="FUMRATELYASE"/>
</dbReference>
<reference evidence="3" key="1">
    <citation type="submission" date="2018-09" db="EMBL/GenBank/DDBJ databases">
        <authorList>
            <person name="Ashton P.M."/>
            <person name="Dallman T."/>
            <person name="Nair S."/>
            <person name="De Pinna E."/>
            <person name="Peters T."/>
            <person name="Grant K."/>
        </authorList>
    </citation>
    <scope>NUCLEOTIDE SEQUENCE [LARGE SCALE GENOMIC DNA]</scope>
    <source>
        <strain evidence="4">140692</strain>
        <strain evidence="3">412099</strain>
    </source>
</reference>
<dbReference type="CDD" id="cd01597">
    <property type="entry name" value="pCLME"/>
    <property type="match status" value="1"/>
</dbReference>
<dbReference type="InterPro" id="IPR020557">
    <property type="entry name" value="Fumarate_lyase_CS"/>
</dbReference>
<dbReference type="PROSITE" id="PS00163">
    <property type="entry name" value="FUMARATE_LYASES"/>
    <property type="match status" value="1"/>
</dbReference>
<dbReference type="PRINTS" id="PR00145">
    <property type="entry name" value="ARGSUCLYASE"/>
</dbReference>
<dbReference type="GO" id="GO:0004018">
    <property type="term" value="F:N6-(1,2-dicarboxyethyl)AMP AMP-lyase (fumarate-forming) activity"/>
    <property type="evidence" value="ECO:0007669"/>
    <property type="project" value="TreeGrafter"/>
</dbReference>
<dbReference type="GO" id="GO:0005829">
    <property type="term" value="C:cytosol"/>
    <property type="evidence" value="ECO:0007669"/>
    <property type="project" value="TreeGrafter"/>
</dbReference>
<feature type="domain" description="Adenylosuccinate lyase C-terminal" evidence="2">
    <location>
        <begin position="373"/>
        <end position="453"/>
    </location>
</feature>
<dbReference type="AlphaFoldDB" id="A0A3Z6QTU5"/>
<dbReference type="GO" id="GO:0044208">
    <property type="term" value="P:'de novo' AMP biosynthetic process"/>
    <property type="evidence" value="ECO:0007669"/>
    <property type="project" value="TreeGrafter"/>
</dbReference>
<dbReference type="EMBL" id="AAHPHN010000106">
    <property type="protein sequence ID" value="EBY8645352.1"/>
    <property type="molecule type" value="Genomic_DNA"/>
</dbReference>
<dbReference type="GO" id="GO:0070626">
    <property type="term" value="F:(S)-2-(5-amino-1-(5-phospho-D-ribosyl)imidazole-4-carboxamido) succinate lyase (fumarate-forming) activity"/>
    <property type="evidence" value="ECO:0007669"/>
    <property type="project" value="TreeGrafter"/>
</dbReference>
<gene>
    <name evidence="3" type="ORF">D6K54_27525</name>
    <name evidence="4" type="ORF">D6S17_28295</name>
</gene>
<dbReference type="Pfam" id="PF00206">
    <property type="entry name" value="Lyase_1"/>
    <property type="match status" value="1"/>
</dbReference>
<dbReference type="InterPro" id="IPR000362">
    <property type="entry name" value="Fumarate_lyase_fam"/>
</dbReference>